<protein>
    <submittedName>
        <fullName evidence="1">Uncharacterized protein</fullName>
    </submittedName>
</protein>
<accession>A0AA35TDP8</accession>
<name>A0AA35TDP8_GEOBA</name>
<gene>
    <name evidence="1" type="ORF">GBAR_LOCUS25208</name>
</gene>
<evidence type="ECO:0000313" key="2">
    <source>
        <dbReference type="Proteomes" id="UP001174909"/>
    </source>
</evidence>
<reference evidence="1" key="1">
    <citation type="submission" date="2023-03" db="EMBL/GenBank/DDBJ databases">
        <authorList>
            <person name="Steffen K."/>
            <person name="Cardenas P."/>
        </authorList>
    </citation>
    <scope>NUCLEOTIDE SEQUENCE</scope>
</reference>
<comment type="caution">
    <text evidence="1">The sequence shown here is derived from an EMBL/GenBank/DDBJ whole genome shotgun (WGS) entry which is preliminary data.</text>
</comment>
<dbReference type="Proteomes" id="UP001174909">
    <property type="component" value="Unassembled WGS sequence"/>
</dbReference>
<sequence>MDALTTTTTCAQVSDTPNTFTTILRSPHFTDIHIGIVGQSLAHEGDIRKGLRVDLHQRPEETQQRHNSHH</sequence>
<evidence type="ECO:0000313" key="1">
    <source>
        <dbReference type="EMBL" id="CAI8045571.1"/>
    </source>
</evidence>
<keyword evidence="2" id="KW-1185">Reference proteome</keyword>
<dbReference type="EMBL" id="CASHTH010003482">
    <property type="protein sequence ID" value="CAI8045571.1"/>
    <property type="molecule type" value="Genomic_DNA"/>
</dbReference>
<organism evidence="1 2">
    <name type="scientific">Geodia barretti</name>
    <name type="common">Barrett's horny sponge</name>
    <dbReference type="NCBI Taxonomy" id="519541"/>
    <lineage>
        <taxon>Eukaryota</taxon>
        <taxon>Metazoa</taxon>
        <taxon>Porifera</taxon>
        <taxon>Demospongiae</taxon>
        <taxon>Heteroscleromorpha</taxon>
        <taxon>Tetractinellida</taxon>
        <taxon>Astrophorina</taxon>
        <taxon>Geodiidae</taxon>
        <taxon>Geodia</taxon>
    </lineage>
</organism>
<proteinExistence type="predicted"/>
<dbReference type="AlphaFoldDB" id="A0AA35TDP8"/>